<keyword evidence="3 5" id="KW-1133">Transmembrane helix</keyword>
<keyword evidence="2 5" id="KW-0812">Transmembrane</keyword>
<evidence type="ECO:0000256" key="1">
    <source>
        <dbReference type="ARBA" id="ARBA00004370"/>
    </source>
</evidence>
<dbReference type="EMBL" id="CAJOAX010001088">
    <property type="protein sequence ID" value="CAF3684315.1"/>
    <property type="molecule type" value="Genomic_DNA"/>
</dbReference>
<comment type="caution">
    <text evidence="7">The sequence shown here is derived from an EMBL/GenBank/DDBJ whole genome shotgun (WGS) entry which is preliminary data.</text>
</comment>
<organism evidence="7 9">
    <name type="scientific">Rotaria sordida</name>
    <dbReference type="NCBI Taxonomy" id="392033"/>
    <lineage>
        <taxon>Eukaryota</taxon>
        <taxon>Metazoa</taxon>
        <taxon>Spiralia</taxon>
        <taxon>Gnathifera</taxon>
        <taxon>Rotifera</taxon>
        <taxon>Eurotatoria</taxon>
        <taxon>Bdelloidea</taxon>
        <taxon>Philodinida</taxon>
        <taxon>Philodinidae</taxon>
        <taxon>Rotaria</taxon>
    </lineage>
</organism>
<evidence type="ECO:0000256" key="2">
    <source>
        <dbReference type="ARBA" id="ARBA00022692"/>
    </source>
</evidence>
<dbReference type="GO" id="GO:0016020">
    <property type="term" value="C:membrane"/>
    <property type="evidence" value="ECO:0007669"/>
    <property type="project" value="UniProtKB-SubCell"/>
</dbReference>
<evidence type="ECO:0000313" key="8">
    <source>
        <dbReference type="EMBL" id="CAF3684315.1"/>
    </source>
</evidence>
<evidence type="ECO:0000256" key="4">
    <source>
        <dbReference type="ARBA" id="ARBA00023136"/>
    </source>
</evidence>
<dbReference type="Gene3D" id="1.20.1070.10">
    <property type="entry name" value="Rhodopsin 7-helix transmembrane proteins"/>
    <property type="match status" value="1"/>
</dbReference>
<accession>A0A814UGN1</accession>
<comment type="subcellular location">
    <subcellularLocation>
        <location evidence="1">Membrane</location>
    </subcellularLocation>
</comment>
<dbReference type="SUPFAM" id="SSF81321">
    <property type="entry name" value="Family A G protein-coupled receptor-like"/>
    <property type="match status" value="1"/>
</dbReference>
<dbReference type="OrthoDB" id="10027093at2759"/>
<evidence type="ECO:0000259" key="6">
    <source>
        <dbReference type="PROSITE" id="PS50262"/>
    </source>
</evidence>
<dbReference type="InterPro" id="IPR017452">
    <property type="entry name" value="GPCR_Rhodpsn_7TM"/>
</dbReference>
<feature type="domain" description="G-protein coupled receptors family 1 profile" evidence="6">
    <location>
        <begin position="35"/>
        <end position="134"/>
    </location>
</feature>
<dbReference type="EMBL" id="CAJNOO010001590">
    <property type="protein sequence ID" value="CAF1174625.1"/>
    <property type="molecule type" value="Genomic_DNA"/>
</dbReference>
<name>A0A814UGN1_9BILA</name>
<dbReference type="Proteomes" id="UP000663823">
    <property type="component" value="Unassembled WGS sequence"/>
</dbReference>
<feature type="transmembrane region" description="Helical" evidence="5">
    <location>
        <begin position="92"/>
        <end position="116"/>
    </location>
</feature>
<gene>
    <name evidence="8" type="ORF">OTI717_LOCUS11441</name>
    <name evidence="7" type="ORF">RFH988_LOCUS23168</name>
</gene>
<evidence type="ECO:0000313" key="9">
    <source>
        <dbReference type="Proteomes" id="UP000663882"/>
    </source>
</evidence>
<dbReference type="PROSITE" id="PS50262">
    <property type="entry name" value="G_PROTEIN_RECEP_F1_2"/>
    <property type="match status" value="1"/>
</dbReference>
<protein>
    <recommendedName>
        <fullName evidence="6">G-protein coupled receptors family 1 profile domain-containing protein</fullName>
    </recommendedName>
</protein>
<proteinExistence type="predicted"/>
<evidence type="ECO:0000256" key="3">
    <source>
        <dbReference type="ARBA" id="ARBA00022989"/>
    </source>
</evidence>
<evidence type="ECO:0000256" key="5">
    <source>
        <dbReference type="SAM" id="Phobius"/>
    </source>
</evidence>
<feature type="transmembrane region" description="Helical" evidence="5">
    <location>
        <begin position="20"/>
        <end position="43"/>
    </location>
</feature>
<dbReference type="Proteomes" id="UP000663882">
    <property type="component" value="Unassembled WGS sequence"/>
</dbReference>
<keyword evidence="4 5" id="KW-0472">Membrane</keyword>
<dbReference type="AlphaFoldDB" id="A0A814UGN1"/>
<sequence>MASWYRKKNPAPYETAELIISGIVPIFLIVIGTVGNLISIFVLLNKENPGTSTNIYLIFLCLVDTISLYQWNLSNAVYTFTNGQKQIWGRSLFIYILSQFFPFYTLHTSAMLLTFVELDRAYLLRDRWYKIKVA</sequence>
<reference evidence="7" key="1">
    <citation type="submission" date="2021-02" db="EMBL/GenBank/DDBJ databases">
        <authorList>
            <person name="Nowell W R."/>
        </authorList>
    </citation>
    <scope>NUCLEOTIDE SEQUENCE</scope>
</reference>
<feature type="transmembrane region" description="Helical" evidence="5">
    <location>
        <begin position="55"/>
        <end position="72"/>
    </location>
</feature>
<evidence type="ECO:0000313" key="7">
    <source>
        <dbReference type="EMBL" id="CAF1174625.1"/>
    </source>
</evidence>